<accession>A0ABS8MUX7</accession>
<dbReference type="Proteomes" id="UP001430919">
    <property type="component" value="Unassembled WGS sequence"/>
</dbReference>
<gene>
    <name evidence="1" type="ORF">LNQ49_13250</name>
</gene>
<comment type="caution">
    <text evidence="1">The sequence shown here is derived from an EMBL/GenBank/DDBJ whole genome shotgun (WGS) entry which is preliminary data.</text>
</comment>
<evidence type="ECO:0000313" key="2">
    <source>
        <dbReference type="Proteomes" id="UP001430919"/>
    </source>
</evidence>
<name>A0ABS8MUX7_9FLAO</name>
<proteinExistence type="predicted"/>
<organism evidence="1 2">
    <name type="scientific">Flavobacterium pisciphilum</name>
    <dbReference type="NCBI Taxonomy" id="2893755"/>
    <lineage>
        <taxon>Bacteria</taxon>
        <taxon>Pseudomonadati</taxon>
        <taxon>Bacteroidota</taxon>
        <taxon>Flavobacteriia</taxon>
        <taxon>Flavobacteriales</taxon>
        <taxon>Flavobacteriaceae</taxon>
        <taxon>Flavobacterium</taxon>
    </lineage>
</organism>
<protein>
    <recommendedName>
        <fullName evidence="3">Immunity protein 30</fullName>
    </recommendedName>
</protein>
<reference evidence="1" key="1">
    <citation type="submission" date="2021-11" db="EMBL/GenBank/DDBJ databases">
        <title>Description of novel Flavobacterium species.</title>
        <authorList>
            <person name="Saticioglu I.B."/>
            <person name="Ay H."/>
            <person name="Altun S."/>
            <person name="Duman M."/>
        </authorList>
    </citation>
    <scope>NUCLEOTIDE SEQUENCE</scope>
    <source>
        <strain evidence="1">F-65</strain>
    </source>
</reference>
<dbReference type="EMBL" id="JAJJMO010000001">
    <property type="protein sequence ID" value="MCC9072546.1"/>
    <property type="molecule type" value="Genomic_DNA"/>
</dbReference>
<evidence type="ECO:0008006" key="3">
    <source>
        <dbReference type="Google" id="ProtNLM"/>
    </source>
</evidence>
<evidence type="ECO:0000313" key="1">
    <source>
        <dbReference type="EMBL" id="MCC9072546.1"/>
    </source>
</evidence>
<keyword evidence="2" id="KW-1185">Reference proteome</keyword>
<dbReference type="RefSeq" id="WP_229989408.1">
    <property type="nucleotide sequence ID" value="NZ_JAJJMO010000001.1"/>
</dbReference>
<sequence>MSNNSSNSRFEKAFSNLKKMGNIVPSAEKTYNLLKELELQSTDLQSDILISELNKIQYASNTNSFFYFYLPIVSHILYYKPEYEKDILKYLIGPNFANGTSEVNEMIPLIIGAMNFKLNENKYYLTKESQSWLINELPKLEKQIQREISICWKELNQYETQ</sequence>